<dbReference type="EMBL" id="LUAX01000001">
    <property type="protein sequence ID" value="OAN00765.1"/>
    <property type="molecule type" value="Genomic_DNA"/>
</dbReference>
<keyword evidence="1" id="KW-0812">Transmembrane</keyword>
<comment type="caution">
    <text evidence="3">The sequence shown here is derived from an EMBL/GenBank/DDBJ whole genome shotgun (WGS) entry which is preliminary data.</text>
</comment>
<gene>
    <name evidence="3" type="ORF">AZ468_06455</name>
    <name evidence="2" type="ORF">OPW20_15735</name>
</gene>
<dbReference type="AlphaFoldDB" id="A0A178JEY7"/>
<evidence type="ECO:0000256" key="1">
    <source>
        <dbReference type="SAM" id="Phobius"/>
    </source>
</evidence>
<evidence type="ECO:0000313" key="3">
    <source>
        <dbReference type="EMBL" id="OAN00765.1"/>
    </source>
</evidence>
<keyword evidence="5" id="KW-1185">Reference proteome</keyword>
<organism evidence="3 4">
    <name type="scientific">Vibrio europaeus</name>
    <dbReference type="NCBI Taxonomy" id="300876"/>
    <lineage>
        <taxon>Bacteria</taxon>
        <taxon>Pseudomonadati</taxon>
        <taxon>Pseudomonadota</taxon>
        <taxon>Gammaproteobacteria</taxon>
        <taxon>Vibrionales</taxon>
        <taxon>Vibrionaceae</taxon>
        <taxon>Vibrio</taxon>
        <taxon>Vibrio oreintalis group</taxon>
    </lineage>
</organism>
<evidence type="ECO:0000313" key="5">
    <source>
        <dbReference type="Proteomes" id="UP001150001"/>
    </source>
</evidence>
<accession>A0A178JEY7</accession>
<proteinExistence type="predicted"/>
<evidence type="ECO:0000313" key="4">
    <source>
        <dbReference type="Proteomes" id="UP000094761"/>
    </source>
</evidence>
<name>A0A178JEY7_9VIBR</name>
<feature type="transmembrane region" description="Helical" evidence="1">
    <location>
        <begin position="29"/>
        <end position="46"/>
    </location>
</feature>
<sequence>MAKPPLFIGLGAAIFLIQALLVGINVASMLAASLIILLLMLLMIGIKHVNALQPEKVLLSLEQNILPLVRCQIGDSASFSQQALHQMTAKIEQLKDATIQEDTGSQVTSKHQDLLNDLLVLLQFGDRLKQQQNGTIESVEVIETALKEAHKLGWSEQEVLESLNQIEQKTRIENDKSPQDEGKVTYF</sequence>
<dbReference type="Proteomes" id="UP001150001">
    <property type="component" value="Unassembled WGS sequence"/>
</dbReference>
<reference evidence="2" key="2">
    <citation type="submission" date="2022-11" db="EMBL/GenBank/DDBJ databases">
        <title>Role of the vibriolysin VemA secreted by the emergent pathogen Vibrio europaeus in the colonization of Manila clam mucus.</title>
        <authorList>
            <person name="Martinez C."/>
            <person name="Rodriguez S."/>
            <person name="Vences A."/>
            <person name="Barja J.L."/>
            <person name="Toranzo A.E."/>
            <person name="Dubert J."/>
        </authorList>
    </citation>
    <scope>NUCLEOTIDE SEQUENCE</scope>
    <source>
        <strain evidence="2">3454</strain>
    </source>
</reference>
<keyword evidence="1" id="KW-1133">Transmembrane helix</keyword>
<keyword evidence="1" id="KW-0472">Membrane</keyword>
<evidence type="ECO:0000313" key="2">
    <source>
        <dbReference type="EMBL" id="MDC5741523.1"/>
    </source>
</evidence>
<dbReference type="EMBL" id="JAPFIT010000018">
    <property type="protein sequence ID" value="MDC5741523.1"/>
    <property type="molecule type" value="Genomic_DNA"/>
</dbReference>
<dbReference type="RefSeq" id="WP_069666664.1">
    <property type="nucleotide sequence ID" value="NZ_JAPFIM010000026.1"/>
</dbReference>
<dbReference type="Proteomes" id="UP000094761">
    <property type="component" value="Unassembled WGS sequence"/>
</dbReference>
<reference evidence="3 4" key="1">
    <citation type="submission" date="2016-03" db="EMBL/GenBank/DDBJ databases">
        <title>Draft genome sequence of the Vibrio tubiashii subs. europaeus.</title>
        <authorList>
            <person name="Spinard E."/>
            <person name="Dubert J."/>
            <person name="Nelson D.R."/>
            <person name="Barja J.L."/>
        </authorList>
    </citation>
    <scope>NUCLEOTIDE SEQUENCE [LARGE SCALE GENOMIC DNA]</scope>
    <source>
        <strain evidence="4">PP-638</strain>
        <strain evidence="3">PP2-638</strain>
    </source>
</reference>
<protein>
    <submittedName>
        <fullName evidence="3">Uncharacterized protein</fullName>
    </submittedName>
</protein>
<dbReference type="GeneID" id="78075322"/>